<evidence type="ECO:0000313" key="2">
    <source>
        <dbReference type="Proteomes" id="UP001597368"/>
    </source>
</evidence>
<sequence length="363" mass="40808">MDPVLSRRALNRATLDRQFLIRRTMMPVIDVIEHLAGLQAQTPHSWYTGLWNRIEGFKAEQAADLLERRQIVRIALQRSTIHLVSARDCLAMRPLVQIVTERMTRTTFGRKLTGVDLDELETLARSLLEDRAMTFAELGRALGERWPDNDRHALGQAVRWLVPLVQVPPRGLWGRSGPIAHTGAEGWLGFEAPAMTAGELVLRYLKAFGPAGVKDVQTWSGLTRLGEVVASLDLVTYRDEEGRVLYDLPGMELPSEDLPVPVRLMYDFDNLFLSHEDRSRVVEHVDVLKRFVPHNVQPRIILVDGFPAGDWTTARAKGTTTLTIHRWEPFDPAEAGQEAARLLAFLAPGDRHEIVVSDGPSKT</sequence>
<keyword evidence="1" id="KW-0238">DNA-binding</keyword>
<dbReference type="RefSeq" id="WP_379575956.1">
    <property type="nucleotide sequence ID" value="NZ_JBHUFV010000047.1"/>
</dbReference>
<name>A0ABW4T1M0_9ACTN</name>
<reference evidence="2" key="1">
    <citation type="journal article" date="2019" name="Int. J. Syst. Evol. Microbiol.">
        <title>The Global Catalogue of Microorganisms (GCM) 10K type strain sequencing project: providing services to taxonomists for standard genome sequencing and annotation.</title>
        <authorList>
            <consortium name="The Broad Institute Genomics Platform"/>
            <consortium name="The Broad Institute Genome Sequencing Center for Infectious Disease"/>
            <person name="Wu L."/>
            <person name="Ma J."/>
        </authorList>
    </citation>
    <scope>NUCLEOTIDE SEQUENCE [LARGE SCALE GENOMIC DNA]</scope>
    <source>
        <strain evidence="2">ICMP 6774ER</strain>
    </source>
</reference>
<dbReference type="PANTHER" id="PTHR38479">
    <property type="entry name" value="LMO0824 PROTEIN"/>
    <property type="match status" value="1"/>
</dbReference>
<dbReference type="EMBL" id="JBHUFV010000047">
    <property type="protein sequence ID" value="MFD1935843.1"/>
    <property type="molecule type" value="Genomic_DNA"/>
</dbReference>
<dbReference type="GO" id="GO:0003677">
    <property type="term" value="F:DNA binding"/>
    <property type="evidence" value="ECO:0007669"/>
    <property type="project" value="UniProtKB-KW"/>
</dbReference>
<evidence type="ECO:0000313" key="1">
    <source>
        <dbReference type="EMBL" id="MFD1935843.1"/>
    </source>
</evidence>
<dbReference type="InterPro" id="IPR009351">
    <property type="entry name" value="AlkZ-like"/>
</dbReference>
<protein>
    <submittedName>
        <fullName evidence="1">Winged helix DNA-binding domain-containing protein</fullName>
    </submittedName>
</protein>
<proteinExistence type="predicted"/>
<accession>A0ABW4T1M0</accession>
<dbReference type="PANTHER" id="PTHR38479:SF2">
    <property type="entry name" value="WINGED HELIX DNA-BINDING DOMAIN-CONTAINING PROTEIN"/>
    <property type="match status" value="1"/>
</dbReference>
<organism evidence="1 2">
    <name type="scientific">Nonomuraea mangrovi</name>
    <dbReference type="NCBI Taxonomy" id="2316207"/>
    <lineage>
        <taxon>Bacteria</taxon>
        <taxon>Bacillati</taxon>
        <taxon>Actinomycetota</taxon>
        <taxon>Actinomycetes</taxon>
        <taxon>Streptosporangiales</taxon>
        <taxon>Streptosporangiaceae</taxon>
        <taxon>Nonomuraea</taxon>
    </lineage>
</organism>
<comment type="caution">
    <text evidence="1">The sequence shown here is derived from an EMBL/GenBank/DDBJ whole genome shotgun (WGS) entry which is preliminary data.</text>
</comment>
<keyword evidence="2" id="KW-1185">Reference proteome</keyword>
<gene>
    <name evidence="1" type="ORF">ACFSKW_30665</name>
</gene>
<dbReference type="Proteomes" id="UP001597368">
    <property type="component" value="Unassembled WGS sequence"/>
</dbReference>
<dbReference type="Pfam" id="PF06224">
    <property type="entry name" value="AlkZ-like"/>
    <property type="match status" value="1"/>
</dbReference>